<evidence type="ECO:0000256" key="8">
    <source>
        <dbReference type="HAMAP-Rule" id="MF_00134"/>
    </source>
</evidence>
<dbReference type="GO" id="GO:0004425">
    <property type="term" value="F:indole-3-glycerol-phosphate synthase activity"/>
    <property type="evidence" value="ECO:0007669"/>
    <property type="project" value="UniProtKB-EC"/>
</dbReference>
<dbReference type="Proteomes" id="UP001595548">
    <property type="component" value="Unassembled WGS sequence"/>
</dbReference>
<dbReference type="RefSeq" id="WP_382418248.1">
    <property type="nucleotide sequence ID" value="NZ_AP031500.1"/>
</dbReference>
<sequence>MTDTPTVLKKIISRKWEEIAERKALVSAAQLEQQAQAAGSVRGFVQALERKVAAGESGVIAEIKKASPSKGVIREDFVPADLARSYEQGGAACLSVLTDVDFFQGSDEYLRQARAAVSLPVIRKDFIVDEYQVLEARAMGADCVLLIVSALSAERLRELNEFALGLGLDVLVEVHDAAELELALALPNRLIGINNRNLHTFDVSLQTTYDLLSRISDDRLVVTESGILAQTDVVAMREQNVNAFLVGEAFMRQPDPGAALANFFALKAD</sequence>
<organism evidence="10 11">
    <name type="scientific">Gilvimarinus japonicus</name>
    <dbReference type="NCBI Taxonomy" id="1796469"/>
    <lineage>
        <taxon>Bacteria</taxon>
        <taxon>Pseudomonadati</taxon>
        <taxon>Pseudomonadota</taxon>
        <taxon>Gammaproteobacteria</taxon>
        <taxon>Cellvibrionales</taxon>
        <taxon>Cellvibrionaceae</taxon>
        <taxon>Gilvimarinus</taxon>
    </lineage>
</organism>
<keyword evidence="5 8" id="KW-0822">Tryptophan biosynthesis</keyword>
<comment type="caution">
    <text evidence="10">The sequence shown here is derived from an EMBL/GenBank/DDBJ whole genome shotgun (WGS) entry which is preliminary data.</text>
</comment>
<keyword evidence="7 8" id="KW-0456">Lyase</keyword>
<keyword evidence="6 8" id="KW-0057">Aromatic amino acid biosynthesis</keyword>
<comment type="catalytic activity">
    <reaction evidence="1 8">
        <text>1-(2-carboxyphenylamino)-1-deoxy-D-ribulose 5-phosphate + H(+) = (1S,2R)-1-C-(indol-3-yl)glycerol 3-phosphate + CO2 + H2O</text>
        <dbReference type="Rhea" id="RHEA:23476"/>
        <dbReference type="ChEBI" id="CHEBI:15377"/>
        <dbReference type="ChEBI" id="CHEBI:15378"/>
        <dbReference type="ChEBI" id="CHEBI:16526"/>
        <dbReference type="ChEBI" id="CHEBI:58613"/>
        <dbReference type="ChEBI" id="CHEBI:58866"/>
        <dbReference type="EC" id="4.1.1.48"/>
    </reaction>
</comment>
<dbReference type="InterPro" id="IPR011060">
    <property type="entry name" value="RibuloseP-bd_barrel"/>
</dbReference>
<dbReference type="NCBIfam" id="NF001370">
    <property type="entry name" value="PRK00278.1-2"/>
    <property type="match status" value="1"/>
</dbReference>
<accession>A0ABV7HSR4</accession>
<evidence type="ECO:0000256" key="5">
    <source>
        <dbReference type="ARBA" id="ARBA00022822"/>
    </source>
</evidence>
<dbReference type="InterPro" id="IPR001468">
    <property type="entry name" value="Indole-3-GlycerolPSynthase_CS"/>
</dbReference>
<evidence type="ECO:0000256" key="1">
    <source>
        <dbReference type="ARBA" id="ARBA00001633"/>
    </source>
</evidence>
<feature type="domain" description="Indole-3-glycerol phosphate synthase" evidence="9">
    <location>
        <begin position="8"/>
        <end position="261"/>
    </location>
</feature>
<dbReference type="SUPFAM" id="SSF51366">
    <property type="entry name" value="Ribulose-phoshate binding barrel"/>
    <property type="match status" value="1"/>
</dbReference>
<evidence type="ECO:0000313" key="11">
    <source>
        <dbReference type="Proteomes" id="UP001595548"/>
    </source>
</evidence>
<dbReference type="NCBIfam" id="NF001373">
    <property type="entry name" value="PRK00278.1-6"/>
    <property type="match status" value="1"/>
</dbReference>
<dbReference type="PROSITE" id="PS00614">
    <property type="entry name" value="IGPS"/>
    <property type="match status" value="1"/>
</dbReference>
<dbReference type="InterPro" id="IPR013785">
    <property type="entry name" value="Aldolase_TIM"/>
</dbReference>
<dbReference type="EC" id="4.1.1.48" evidence="8"/>
<reference evidence="11" key="1">
    <citation type="journal article" date="2019" name="Int. J. Syst. Evol. Microbiol.">
        <title>The Global Catalogue of Microorganisms (GCM) 10K type strain sequencing project: providing services to taxonomists for standard genome sequencing and annotation.</title>
        <authorList>
            <consortium name="The Broad Institute Genomics Platform"/>
            <consortium name="The Broad Institute Genome Sequencing Center for Infectious Disease"/>
            <person name="Wu L."/>
            <person name="Ma J."/>
        </authorList>
    </citation>
    <scope>NUCLEOTIDE SEQUENCE [LARGE SCALE GENOMIC DNA]</scope>
    <source>
        <strain evidence="11">KCTC 52141</strain>
    </source>
</reference>
<evidence type="ECO:0000256" key="6">
    <source>
        <dbReference type="ARBA" id="ARBA00023141"/>
    </source>
</evidence>
<evidence type="ECO:0000256" key="4">
    <source>
        <dbReference type="ARBA" id="ARBA00022793"/>
    </source>
</evidence>
<name>A0ABV7HSR4_9GAMM</name>
<gene>
    <name evidence="8 10" type="primary">trpC</name>
    <name evidence="10" type="ORF">ACFOEB_16575</name>
</gene>
<proteinExistence type="inferred from homology"/>
<dbReference type="InterPro" id="IPR045186">
    <property type="entry name" value="Indole-3-glycerol_P_synth"/>
</dbReference>
<dbReference type="EMBL" id="JBHRTL010000031">
    <property type="protein sequence ID" value="MFC3156827.1"/>
    <property type="molecule type" value="Genomic_DNA"/>
</dbReference>
<evidence type="ECO:0000256" key="2">
    <source>
        <dbReference type="ARBA" id="ARBA00004696"/>
    </source>
</evidence>
<keyword evidence="11" id="KW-1185">Reference proteome</keyword>
<dbReference type="PANTHER" id="PTHR22854:SF2">
    <property type="entry name" value="INDOLE-3-GLYCEROL-PHOSPHATE SYNTHASE"/>
    <property type="match status" value="1"/>
</dbReference>
<dbReference type="HAMAP" id="MF_00134_B">
    <property type="entry name" value="IGPS_B"/>
    <property type="match status" value="1"/>
</dbReference>
<comment type="pathway">
    <text evidence="2 8">Amino-acid biosynthesis; L-tryptophan biosynthesis; L-tryptophan from chorismate: step 4/5.</text>
</comment>
<evidence type="ECO:0000313" key="10">
    <source>
        <dbReference type="EMBL" id="MFC3156827.1"/>
    </source>
</evidence>
<evidence type="ECO:0000256" key="7">
    <source>
        <dbReference type="ARBA" id="ARBA00023239"/>
    </source>
</evidence>
<keyword evidence="4 8" id="KW-0210">Decarboxylase</keyword>
<dbReference type="Gene3D" id="3.20.20.70">
    <property type="entry name" value="Aldolase class I"/>
    <property type="match status" value="1"/>
</dbReference>
<dbReference type="CDD" id="cd00331">
    <property type="entry name" value="IGPS"/>
    <property type="match status" value="1"/>
</dbReference>
<comment type="similarity">
    <text evidence="8">Belongs to the TrpC family.</text>
</comment>
<protein>
    <recommendedName>
        <fullName evidence="8">Indole-3-glycerol phosphate synthase</fullName>
        <shortName evidence="8">IGPS</shortName>
        <ecNumber evidence="8">4.1.1.48</ecNumber>
    </recommendedName>
</protein>
<keyword evidence="3 8" id="KW-0028">Amino-acid biosynthesis</keyword>
<dbReference type="Pfam" id="PF00218">
    <property type="entry name" value="IGPS"/>
    <property type="match status" value="1"/>
</dbReference>
<evidence type="ECO:0000256" key="3">
    <source>
        <dbReference type="ARBA" id="ARBA00022605"/>
    </source>
</evidence>
<dbReference type="PANTHER" id="PTHR22854">
    <property type="entry name" value="TRYPTOPHAN BIOSYNTHESIS PROTEIN"/>
    <property type="match status" value="1"/>
</dbReference>
<dbReference type="InterPro" id="IPR013798">
    <property type="entry name" value="Indole-3-glycerol_P_synth_dom"/>
</dbReference>
<dbReference type="NCBIfam" id="NF001377">
    <property type="entry name" value="PRK00278.2-4"/>
    <property type="match status" value="1"/>
</dbReference>
<evidence type="ECO:0000259" key="9">
    <source>
        <dbReference type="Pfam" id="PF00218"/>
    </source>
</evidence>